<evidence type="ECO:0000256" key="9">
    <source>
        <dbReference type="ARBA" id="ARBA00048679"/>
    </source>
</evidence>
<dbReference type="PIRSF" id="PIRSF000660">
    <property type="entry name" value="Ser/Thr_PK_GCN2"/>
    <property type="match status" value="1"/>
</dbReference>
<proteinExistence type="inferred from homology"/>
<dbReference type="Pfam" id="PF13393">
    <property type="entry name" value="tRNA-synt_His"/>
    <property type="match status" value="1"/>
</dbReference>
<evidence type="ECO:0000256" key="2">
    <source>
        <dbReference type="ARBA" id="ARBA00022527"/>
    </source>
</evidence>
<dbReference type="PROSITE" id="PS00108">
    <property type="entry name" value="PROTEIN_KINASE_ST"/>
    <property type="match status" value="1"/>
</dbReference>
<protein>
    <recommendedName>
        <fullName evidence="1">non-specific serine/threonine protein kinase</fullName>
        <ecNumber evidence="1">2.7.11.1</ecNumber>
    </recommendedName>
</protein>
<dbReference type="InterPro" id="IPR016255">
    <property type="entry name" value="Gcn2"/>
</dbReference>
<reference evidence="16 17" key="1">
    <citation type="submission" date="2016-02" db="EMBL/GenBank/DDBJ databases">
        <title>Complete genome sequence and transcriptome regulation of the pentose utilising yeast Sugiyamaella lignohabitans.</title>
        <authorList>
            <person name="Bellasio M."/>
            <person name="Peymann A."/>
            <person name="Valli M."/>
            <person name="Sipitzky M."/>
            <person name="Graf A."/>
            <person name="Sauer M."/>
            <person name="Marx H."/>
            <person name="Mattanovich D."/>
        </authorList>
    </citation>
    <scope>NUCLEOTIDE SEQUENCE [LARGE SCALE GENOMIC DNA]</scope>
    <source>
        <strain evidence="16 17">CBS 10342</strain>
    </source>
</reference>
<dbReference type="InterPro" id="IPR036621">
    <property type="entry name" value="Anticodon-bd_dom_sf"/>
</dbReference>
<evidence type="ECO:0000256" key="3">
    <source>
        <dbReference type="ARBA" id="ARBA00022679"/>
    </source>
</evidence>
<keyword evidence="5 16" id="KW-0418">Kinase</keyword>
<evidence type="ECO:0000256" key="1">
    <source>
        <dbReference type="ARBA" id="ARBA00012513"/>
    </source>
</evidence>
<evidence type="ECO:0000313" key="16">
    <source>
        <dbReference type="EMBL" id="ANB11525.1"/>
    </source>
</evidence>
<sequence length="1736" mass="193145">MTSTYPKTKPLIVIDSHNNLHPRQVDVLRQLTEKTIKELVGQEMIFEVTSVLQDQLNEYERLGAEAPSLEEERLNRIKEAEEKQRQDEENRRRMKEAESREEQRVLDEMVREELNRRQKQKMKDDFLSREEEEAEALNDGLGIVTPTESSVNLKGAVTGSGGGNVSASSNSRNGSSANLFAISGGNSVGLGNIESNDSVVFDRVVTVKRQNGSVLRFKQVVGKIPTTSNFFGNNYIVKPFIPANNGDSSEAVDDVLFMLSEIDLNEPFWDSIDGRRQIHLLESELDSLKEFRHENVVPLYEAKISRNSSGGWKIYLLTQYSPMGNLNGLLDAVEAVSPKVARTWSIQILEALEALHKVGIVHKDLTLENIALFRNKDLGETIIKLDSVSYSFRLNELNKAHLFSSKNNLLPNNMSSVSKKWCPPEYSDENGGIKPTKKSDIWSFGVVFVQLITGKSIINEFDNPFDYINSYDDSSHLLTDFLARIFKESPKKRPSAFDLLLSQFLRSDPATFAAANSVVKSTSTTPSDTLSSSATIERTNSGSRPTYHLLGRRSSNRGPRRSFNMERDNIVNLRAVNSPLSTATSRNSGPAYSRYANDFDEGVVLGRGGYGEVVKARNKVDGRAYAIKKIQATADKLTHILQEVWLLSRLNHQYVVRYFTAWLEDDFSLGQQESEESDDDNAVVFEDSSEESSDDERPITSLSSSLSNLNFNELSVNASLDFMSNSMVEGPEIQFGSDSDDDEDDAVTGSVTESSAISSSEQEPLESRPRRSTLRKVNFVRPQPRSTLYIQMEYCEKHTLADLIKDNLYTRPDEYWRLLRQIVEALCHIHNEGVIHRDLKPMNIFIDQAGNVKVGDFGLAKSIGQTGSSGTTIASADQGDDLTTDVGTTLYVAVEVLGKSNGAKGQGPISTSYNEKVDMYSLGIIFFEMVYPMHTAMERVTILKELRKEEVIVPHAFNNVNRYELENRIVKALLNHSPAQRPSATELLQSGYIPIPQKDETVKEALRSLVDPSPNSPWLYQVCNALFSRPLPSAQRVLYDRSTSFMMSSVGNGNGQEKSRSRIVEADNKLLRTAVINTIKTVFERHGAVENNDRSAIFPKSILYSSGNVMEVMDPTGNILQLPYDLTLPFARRLAEAIPSFQKSYTIGNVYRSDERNRGTHPIVCGEVDFDFVTTDVVDSIYGEAETIKVLDEITDLFPCFKPNSVCIYINHWDVLNSILEFCGFTSPQKASALKLLGQIGQGPARPQVRNELLSKSTLSVTALNTLELFGFRDEIDKAERKLMTLLNGADISKGFKDALLNLRMIVNFLQRLGVTKRVYFAPLSNHNESFYQNGVMFQVVIEEKQTRSILAAGGRYDRLINQYRNPSLDYGAAAHAVGFNLALDKLVDTMAAYRDSMTKKIAKKGYFKDRSNNSSSDELLTGWLKPRCDVLVSSFNTANIKGLCVDILRDLWAHGISADLVRECYSSEALVSLAKKDNINWVVVVKQINSYTASSNYKPLRVKNIHLKQDVDVAIEDLIPHLMMEMADRYNDSGNNTGGKHSTGSFLLPAPNIVSSIGANGISLGAGMNSSLSGGGSSMSDDIESSGTGQSLAMDSNMPPSSPLIGGHSSAEYSPISTSTSKITVLNESGKLKGGKKNRWLLEENCRTGLNRYLKNLASAPVYSLDVKEEVLEAICATSPDQPDEWRRKVVGISPSQKAYLLNCQGVLAKEKSRGTERVILYSTKSDTVRVYNLR</sequence>
<feature type="domain" description="Protein kinase" evidence="14">
    <location>
        <begin position="599"/>
        <end position="993"/>
    </location>
</feature>
<dbReference type="Pfam" id="PF00069">
    <property type="entry name" value="Pkinase"/>
    <property type="match status" value="3"/>
</dbReference>
<dbReference type="EMBL" id="CP014500">
    <property type="protein sequence ID" value="ANB11525.1"/>
    <property type="molecule type" value="Genomic_DNA"/>
</dbReference>
<dbReference type="PROSITE" id="PS00107">
    <property type="entry name" value="PROTEIN_KINASE_ATP"/>
    <property type="match status" value="1"/>
</dbReference>
<evidence type="ECO:0000259" key="14">
    <source>
        <dbReference type="PROSITE" id="PS50011"/>
    </source>
</evidence>
<evidence type="ECO:0000256" key="11">
    <source>
        <dbReference type="PIRSR" id="PIRSR000660-2"/>
    </source>
</evidence>
<dbReference type="Pfam" id="PF05773">
    <property type="entry name" value="RWD"/>
    <property type="match status" value="1"/>
</dbReference>
<dbReference type="Proteomes" id="UP000189580">
    <property type="component" value="Chromosome c"/>
</dbReference>
<dbReference type="GO" id="GO:0005634">
    <property type="term" value="C:nucleus"/>
    <property type="evidence" value="ECO:0007669"/>
    <property type="project" value="TreeGrafter"/>
</dbReference>
<dbReference type="PANTHER" id="PTHR11042">
    <property type="entry name" value="EUKARYOTIC TRANSLATION INITIATION FACTOR 2-ALPHA KINASE EIF2-ALPHA KINASE -RELATED"/>
    <property type="match status" value="1"/>
</dbReference>
<dbReference type="KEGG" id="slb:AWJ20_4342"/>
<dbReference type="GO" id="GO:0000077">
    <property type="term" value="P:DNA damage checkpoint signaling"/>
    <property type="evidence" value="ECO:0007669"/>
    <property type="project" value="InterPro"/>
</dbReference>
<dbReference type="InterPro" id="IPR011009">
    <property type="entry name" value="Kinase-like_dom_sf"/>
</dbReference>
<feature type="region of interest" description="Disordered" evidence="13">
    <location>
        <begin position="671"/>
        <end position="701"/>
    </location>
</feature>
<gene>
    <name evidence="16" type="primary">GCN2</name>
    <name evidence="16" type="ORF">AWJ20_4342</name>
</gene>
<comment type="similarity">
    <text evidence="7">Belongs to the protein kinase superfamily. Ser/Thr protein kinase family. GCN2 subfamily.</text>
</comment>
<name>A0A167CD00_9ASCO</name>
<dbReference type="InterPro" id="IPR006575">
    <property type="entry name" value="RWD_dom"/>
</dbReference>
<dbReference type="GeneID" id="30036464"/>
<feature type="domain" description="Protein kinase" evidence="14">
    <location>
        <begin position="190"/>
        <end position="505"/>
    </location>
</feature>
<dbReference type="SMART" id="SM00220">
    <property type="entry name" value="S_TKc"/>
    <property type="match status" value="2"/>
</dbReference>
<dbReference type="CDD" id="cd14012">
    <property type="entry name" value="PK_eIF2AK_GCN2_rpt1"/>
    <property type="match status" value="1"/>
</dbReference>
<dbReference type="EC" id="2.7.11.1" evidence="1"/>
<feature type="region of interest" description="Disordered" evidence="13">
    <location>
        <begin position="731"/>
        <end position="777"/>
    </location>
</feature>
<feature type="binding site" evidence="11">
    <location>
        <position position="628"/>
    </location>
    <ligand>
        <name>ATP</name>
        <dbReference type="ChEBI" id="CHEBI:30616"/>
    </ligand>
</feature>
<feature type="region of interest" description="Disordered" evidence="13">
    <location>
        <begin position="523"/>
        <end position="563"/>
    </location>
</feature>
<dbReference type="InterPro" id="IPR016135">
    <property type="entry name" value="UBQ-conjugating_enzyme/RWD"/>
</dbReference>
<dbReference type="InterPro" id="IPR017441">
    <property type="entry name" value="Protein_kinase_ATP_BS"/>
</dbReference>
<feature type="domain" description="RWD" evidence="15">
    <location>
        <begin position="1"/>
        <end position="59"/>
    </location>
</feature>
<feature type="compositionally biased region" description="Low complexity" evidence="13">
    <location>
        <begin position="750"/>
        <end position="762"/>
    </location>
</feature>
<keyword evidence="2" id="KW-0723">Serine/threonine-protein kinase</keyword>
<dbReference type="Gene3D" id="1.10.510.10">
    <property type="entry name" value="Transferase(Phosphotransferase) domain 1"/>
    <property type="match status" value="2"/>
</dbReference>
<dbReference type="GO" id="GO:0005737">
    <property type="term" value="C:cytoplasm"/>
    <property type="evidence" value="ECO:0007669"/>
    <property type="project" value="TreeGrafter"/>
</dbReference>
<dbReference type="InterPro" id="IPR045864">
    <property type="entry name" value="aa-tRNA-synth_II/BPL/LPL"/>
</dbReference>
<dbReference type="PANTHER" id="PTHR11042:SF136">
    <property type="entry name" value="EIF-2-ALPHA KINASE GCN2"/>
    <property type="match status" value="1"/>
</dbReference>
<evidence type="ECO:0000313" key="17">
    <source>
        <dbReference type="Proteomes" id="UP000189580"/>
    </source>
</evidence>
<feature type="active site" description="Proton acceptor" evidence="10">
    <location>
        <position position="838"/>
    </location>
</feature>
<feature type="binding site" evidence="11">
    <location>
        <begin position="605"/>
        <end position="613"/>
    </location>
    <ligand>
        <name>ATP</name>
        <dbReference type="ChEBI" id="CHEBI:30616"/>
    </ligand>
</feature>
<dbReference type="Pfam" id="PF12745">
    <property type="entry name" value="HGTP_anticodon2"/>
    <property type="match status" value="2"/>
</dbReference>
<feature type="compositionally biased region" description="Acidic residues" evidence="13">
    <location>
        <begin position="671"/>
        <end position="694"/>
    </location>
</feature>
<evidence type="ECO:0000256" key="10">
    <source>
        <dbReference type="PIRSR" id="PIRSR000660-1"/>
    </source>
</evidence>
<accession>A0A167CD00</accession>
<keyword evidence="3" id="KW-0808">Transferase</keyword>
<dbReference type="InterPro" id="IPR008271">
    <property type="entry name" value="Ser/Thr_kinase_AS"/>
</dbReference>
<dbReference type="CDD" id="cd14046">
    <property type="entry name" value="STKc_EIF2AK4_GCN2_rpt2"/>
    <property type="match status" value="1"/>
</dbReference>
<feature type="compositionally biased region" description="Basic residues" evidence="13">
    <location>
        <begin position="550"/>
        <end position="560"/>
    </location>
</feature>
<evidence type="ECO:0000256" key="13">
    <source>
        <dbReference type="SAM" id="MobiDB-lite"/>
    </source>
</evidence>
<evidence type="ECO:0000256" key="6">
    <source>
        <dbReference type="ARBA" id="ARBA00022840"/>
    </source>
</evidence>
<evidence type="ECO:0000256" key="7">
    <source>
        <dbReference type="ARBA" id="ARBA00037982"/>
    </source>
</evidence>
<dbReference type="Gene3D" id="3.10.110.10">
    <property type="entry name" value="Ubiquitin Conjugating Enzyme"/>
    <property type="match status" value="1"/>
</dbReference>
<dbReference type="SUPFAM" id="SSF55681">
    <property type="entry name" value="Class II aaRS and biotin synthetases"/>
    <property type="match status" value="1"/>
</dbReference>
<dbReference type="InterPro" id="IPR024435">
    <property type="entry name" value="HisRS-related_dom"/>
</dbReference>
<dbReference type="Gene3D" id="3.30.930.10">
    <property type="entry name" value="Bira Bifunctional Protein, Domain 2"/>
    <property type="match status" value="1"/>
</dbReference>
<comment type="catalytic activity">
    <reaction evidence="8">
        <text>L-threonyl-[protein] + ATP = O-phospho-L-threonyl-[protein] + ADP + H(+)</text>
        <dbReference type="Rhea" id="RHEA:46608"/>
        <dbReference type="Rhea" id="RHEA-COMP:11060"/>
        <dbReference type="Rhea" id="RHEA-COMP:11605"/>
        <dbReference type="ChEBI" id="CHEBI:15378"/>
        <dbReference type="ChEBI" id="CHEBI:30013"/>
        <dbReference type="ChEBI" id="CHEBI:30616"/>
        <dbReference type="ChEBI" id="CHEBI:61977"/>
        <dbReference type="ChEBI" id="CHEBI:456216"/>
        <dbReference type="EC" id="2.7.11.1"/>
    </reaction>
</comment>
<dbReference type="RefSeq" id="XP_018734002.1">
    <property type="nucleotide sequence ID" value="XM_018881409.1"/>
</dbReference>
<dbReference type="Gene3D" id="3.40.50.800">
    <property type="entry name" value="Anticodon-binding domain"/>
    <property type="match status" value="1"/>
</dbReference>
<dbReference type="SUPFAM" id="SSF56112">
    <property type="entry name" value="Protein kinase-like (PK-like)"/>
    <property type="match status" value="2"/>
</dbReference>
<keyword evidence="4 11" id="KW-0547">Nucleotide-binding</keyword>
<organism evidence="16 17">
    <name type="scientific">Sugiyamaella lignohabitans</name>
    <dbReference type="NCBI Taxonomy" id="796027"/>
    <lineage>
        <taxon>Eukaryota</taxon>
        <taxon>Fungi</taxon>
        <taxon>Dikarya</taxon>
        <taxon>Ascomycota</taxon>
        <taxon>Saccharomycotina</taxon>
        <taxon>Dipodascomycetes</taxon>
        <taxon>Dipodascales</taxon>
        <taxon>Trichomonascaceae</taxon>
        <taxon>Sugiyamaella</taxon>
    </lineage>
</organism>
<dbReference type="InterPro" id="IPR000719">
    <property type="entry name" value="Prot_kinase_dom"/>
</dbReference>
<feature type="region of interest" description="Disordered" evidence="13">
    <location>
        <begin position="76"/>
        <end position="104"/>
    </location>
</feature>
<dbReference type="Gene3D" id="3.30.200.20">
    <property type="entry name" value="Phosphorylase Kinase, domain 1"/>
    <property type="match status" value="1"/>
</dbReference>
<keyword evidence="6 11" id="KW-0067">ATP-binding</keyword>
<dbReference type="OrthoDB" id="341578at2759"/>
<evidence type="ECO:0000256" key="4">
    <source>
        <dbReference type="ARBA" id="ARBA00022741"/>
    </source>
</evidence>
<comment type="catalytic activity">
    <reaction evidence="9">
        <text>L-seryl-[protein] + ATP = O-phospho-L-seryl-[protein] + ADP + H(+)</text>
        <dbReference type="Rhea" id="RHEA:17989"/>
        <dbReference type="Rhea" id="RHEA-COMP:9863"/>
        <dbReference type="Rhea" id="RHEA-COMP:11604"/>
        <dbReference type="ChEBI" id="CHEBI:15378"/>
        <dbReference type="ChEBI" id="CHEBI:29999"/>
        <dbReference type="ChEBI" id="CHEBI:30616"/>
        <dbReference type="ChEBI" id="CHEBI:83421"/>
        <dbReference type="ChEBI" id="CHEBI:456216"/>
        <dbReference type="EC" id="2.7.11.1"/>
    </reaction>
</comment>
<dbReference type="InterPro" id="IPR050339">
    <property type="entry name" value="CC_SR_Kinase"/>
</dbReference>
<dbReference type="GO" id="GO:0005524">
    <property type="term" value="F:ATP binding"/>
    <property type="evidence" value="ECO:0007669"/>
    <property type="project" value="UniProtKB-UniRule"/>
</dbReference>
<feature type="compositionally biased region" description="Low complexity" evidence="13">
    <location>
        <begin position="523"/>
        <end position="535"/>
    </location>
</feature>
<dbReference type="PROSITE" id="PS50908">
    <property type="entry name" value="RWD"/>
    <property type="match status" value="1"/>
</dbReference>
<dbReference type="GO" id="GO:0004694">
    <property type="term" value="F:eukaryotic translation initiation factor 2alpha kinase activity"/>
    <property type="evidence" value="ECO:0007669"/>
    <property type="project" value="InterPro"/>
</dbReference>
<feature type="binding site" evidence="12">
    <location>
        <position position="629"/>
    </location>
    <ligand>
        <name>ATP</name>
        <dbReference type="ChEBI" id="CHEBI:30616"/>
    </ligand>
</feature>
<dbReference type="SUPFAM" id="SSF54495">
    <property type="entry name" value="UBC-like"/>
    <property type="match status" value="1"/>
</dbReference>
<dbReference type="InterPro" id="IPR041715">
    <property type="entry name" value="HisRS-like_core"/>
</dbReference>
<evidence type="ECO:0000256" key="5">
    <source>
        <dbReference type="ARBA" id="ARBA00022777"/>
    </source>
</evidence>
<feature type="region of interest" description="Disordered" evidence="13">
    <location>
        <begin position="1574"/>
        <end position="1594"/>
    </location>
</feature>
<evidence type="ECO:0000256" key="12">
    <source>
        <dbReference type="PROSITE-ProRule" id="PRU10141"/>
    </source>
</evidence>
<evidence type="ECO:0000259" key="15">
    <source>
        <dbReference type="PROSITE" id="PS50908"/>
    </source>
</evidence>
<dbReference type="PROSITE" id="PS50011">
    <property type="entry name" value="PROTEIN_KINASE_DOM"/>
    <property type="match status" value="2"/>
</dbReference>
<dbReference type="CDD" id="cd22249">
    <property type="entry name" value="UDM1_RNF168_RNF169-like"/>
    <property type="match status" value="1"/>
</dbReference>
<keyword evidence="17" id="KW-1185">Reference proteome</keyword>
<evidence type="ECO:0000256" key="8">
    <source>
        <dbReference type="ARBA" id="ARBA00047899"/>
    </source>
</evidence>